<comment type="caution">
    <text evidence="6">The sequence shown here is derived from an EMBL/GenBank/DDBJ whole genome shotgun (WGS) entry which is preliminary data.</text>
</comment>
<protein>
    <recommendedName>
        <fullName evidence="1">D-inositol 3-phosphate glycosyltransferase</fullName>
    </recommendedName>
</protein>
<evidence type="ECO:0000259" key="4">
    <source>
        <dbReference type="Pfam" id="PF00534"/>
    </source>
</evidence>
<dbReference type="AlphaFoldDB" id="A0A9D2C7Y0"/>
<evidence type="ECO:0000259" key="5">
    <source>
        <dbReference type="Pfam" id="PF13439"/>
    </source>
</evidence>
<evidence type="ECO:0000256" key="2">
    <source>
        <dbReference type="ARBA" id="ARBA00022676"/>
    </source>
</evidence>
<dbReference type="Pfam" id="PF13439">
    <property type="entry name" value="Glyco_transf_4"/>
    <property type="match status" value="1"/>
</dbReference>
<evidence type="ECO:0000256" key="3">
    <source>
        <dbReference type="ARBA" id="ARBA00022679"/>
    </source>
</evidence>
<accession>A0A9D2C7Y0</accession>
<dbReference type="InterPro" id="IPR028098">
    <property type="entry name" value="Glyco_trans_4-like_N"/>
</dbReference>
<evidence type="ECO:0000313" key="6">
    <source>
        <dbReference type="EMBL" id="HIY64682.1"/>
    </source>
</evidence>
<organism evidence="6 7">
    <name type="scientific">Candidatus Agrococcus pullicola</name>
    <dbReference type="NCBI Taxonomy" id="2838429"/>
    <lineage>
        <taxon>Bacteria</taxon>
        <taxon>Bacillati</taxon>
        <taxon>Actinomycetota</taxon>
        <taxon>Actinomycetes</taxon>
        <taxon>Micrococcales</taxon>
        <taxon>Microbacteriaceae</taxon>
        <taxon>Agrococcus</taxon>
    </lineage>
</organism>
<reference evidence="6" key="2">
    <citation type="submission" date="2021-04" db="EMBL/GenBank/DDBJ databases">
        <authorList>
            <person name="Gilroy R."/>
        </authorList>
    </citation>
    <scope>NUCLEOTIDE SEQUENCE</scope>
    <source>
        <strain evidence="6">ChiGjej1B1-98</strain>
    </source>
</reference>
<keyword evidence="3" id="KW-0808">Transferase</keyword>
<feature type="domain" description="Glycosyl transferase family 1" evidence="4">
    <location>
        <begin position="212"/>
        <end position="360"/>
    </location>
</feature>
<evidence type="ECO:0000313" key="7">
    <source>
        <dbReference type="Proteomes" id="UP000824005"/>
    </source>
</evidence>
<dbReference type="SUPFAM" id="SSF53756">
    <property type="entry name" value="UDP-Glycosyltransferase/glycogen phosphorylase"/>
    <property type="match status" value="1"/>
</dbReference>
<evidence type="ECO:0000256" key="1">
    <source>
        <dbReference type="ARBA" id="ARBA00021292"/>
    </source>
</evidence>
<reference evidence="6" key="1">
    <citation type="journal article" date="2021" name="PeerJ">
        <title>Extensive microbial diversity within the chicken gut microbiome revealed by metagenomics and culture.</title>
        <authorList>
            <person name="Gilroy R."/>
            <person name="Ravi A."/>
            <person name="Getino M."/>
            <person name="Pursley I."/>
            <person name="Horton D.L."/>
            <person name="Alikhan N.F."/>
            <person name="Baker D."/>
            <person name="Gharbi K."/>
            <person name="Hall N."/>
            <person name="Watson M."/>
            <person name="Adriaenssens E.M."/>
            <person name="Foster-Nyarko E."/>
            <person name="Jarju S."/>
            <person name="Secka A."/>
            <person name="Antonio M."/>
            <person name="Oren A."/>
            <person name="Chaudhuri R.R."/>
            <person name="La Ragione R."/>
            <person name="Hildebrand F."/>
            <person name="Pallen M.J."/>
        </authorList>
    </citation>
    <scope>NUCLEOTIDE SEQUENCE</scope>
    <source>
        <strain evidence="6">ChiGjej1B1-98</strain>
    </source>
</reference>
<proteinExistence type="predicted"/>
<dbReference type="EMBL" id="DXDC01000003">
    <property type="protein sequence ID" value="HIY64682.1"/>
    <property type="molecule type" value="Genomic_DNA"/>
</dbReference>
<name>A0A9D2C7Y0_9MICO</name>
<dbReference type="Proteomes" id="UP000824005">
    <property type="component" value="Unassembled WGS sequence"/>
</dbReference>
<dbReference type="InterPro" id="IPR001296">
    <property type="entry name" value="Glyco_trans_1"/>
</dbReference>
<dbReference type="GO" id="GO:0016758">
    <property type="term" value="F:hexosyltransferase activity"/>
    <property type="evidence" value="ECO:0007669"/>
    <property type="project" value="TreeGrafter"/>
</dbReference>
<feature type="domain" description="Glycosyltransferase subfamily 4-like N-terminal" evidence="5">
    <location>
        <begin position="36"/>
        <end position="197"/>
    </location>
</feature>
<sequence length="396" mass="43837">MSNAQELLAGSYELDRQNPIEPLRVLIVTESFLPQVNGVTNSVCRVASFLRARGHTVRIIAPTKPDVYEDAEVSRVSGVNLPAYRQFRVGLPSSRRLRRIADEFAPDVVHVASPFGFGAVALRALKHLPTLAVYQTDIAGYAKRYRLNLLADWCETRLERIHRSANVTLAPSHESRAAFADSGVDAHYWGRGVDLEQFRPAKRSEELHERLRGDRRLVVGYVGRLSLEKELEQLRAVSRIPDAQLVIVGDGPVRSRLEARLPEAIFTGVRGGDELAELHATFDVFVNPCSTETFCQAAQEALASGTPVVGPNAGGMRDRVKHRETGLLTRPGSASSLASAVEELVSDDALRLRLRSNARDVSDLRSWDELGEELEEHYRDLVASNAHRGRSAPAWI</sequence>
<dbReference type="CDD" id="cd03814">
    <property type="entry name" value="GT4-like"/>
    <property type="match status" value="1"/>
</dbReference>
<dbReference type="GO" id="GO:1901137">
    <property type="term" value="P:carbohydrate derivative biosynthetic process"/>
    <property type="evidence" value="ECO:0007669"/>
    <property type="project" value="UniProtKB-ARBA"/>
</dbReference>
<dbReference type="PANTHER" id="PTHR45947:SF3">
    <property type="entry name" value="SULFOQUINOVOSYL TRANSFERASE SQD2"/>
    <property type="match status" value="1"/>
</dbReference>
<dbReference type="Gene3D" id="3.40.50.2000">
    <property type="entry name" value="Glycogen Phosphorylase B"/>
    <property type="match status" value="2"/>
</dbReference>
<dbReference type="Pfam" id="PF00534">
    <property type="entry name" value="Glycos_transf_1"/>
    <property type="match status" value="1"/>
</dbReference>
<keyword evidence="2" id="KW-0328">Glycosyltransferase</keyword>
<dbReference type="InterPro" id="IPR050194">
    <property type="entry name" value="Glycosyltransferase_grp1"/>
</dbReference>
<gene>
    <name evidence="6" type="ORF">H9830_00200</name>
</gene>
<dbReference type="PANTHER" id="PTHR45947">
    <property type="entry name" value="SULFOQUINOVOSYL TRANSFERASE SQD2"/>
    <property type="match status" value="1"/>
</dbReference>